<dbReference type="GO" id="GO:0009733">
    <property type="term" value="P:response to auxin"/>
    <property type="evidence" value="ECO:0007669"/>
    <property type="project" value="InterPro"/>
</dbReference>
<dbReference type="PANTHER" id="PTHR31374:SF19">
    <property type="entry name" value="F8A24.8 PROTEIN"/>
    <property type="match status" value="1"/>
</dbReference>
<dbReference type="AlphaFoldDB" id="A0A1S2XUS7"/>
<reference evidence="3" key="2">
    <citation type="submission" date="2025-08" db="UniProtKB">
        <authorList>
            <consortium name="RefSeq"/>
        </authorList>
    </citation>
    <scope>IDENTIFICATION</scope>
    <source>
        <tissue evidence="3">Etiolated seedlings</tissue>
    </source>
</reference>
<keyword evidence="2" id="KW-1185">Reference proteome</keyword>
<dbReference type="STRING" id="3827.A0A1S2XUS7"/>
<name>A0A1S2XUS7_CICAR</name>
<dbReference type="eggNOG" id="ENOG502S6EU">
    <property type="taxonomic scope" value="Eukaryota"/>
</dbReference>
<evidence type="ECO:0000313" key="2">
    <source>
        <dbReference type="Proteomes" id="UP000087171"/>
    </source>
</evidence>
<dbReference type="PANTHER" id="PTHR31374">
    <property type="entry name" value="AUXIN-INDUCED PROTEIN-LIKE-RELATED"/>
    <property type="match status" value="1"/>
</dbReference>
<dbReference type="OrthoDB" id="1930622at2759"/>
<dbReference type="Pfam" id="PF02519">
    <property type="entry name" value="Auxin_inducible"/>
    <property type="match status" value="1"/>
</dbReference>
<comment type="similarity">
    <text evidence="1">Belongs to the ARG7 family.</text>
</comment>
<dbReference type="InterPro" id="IPR003676">
    <property type="entry name" value="SAUR_fam"/>
</dbReference>
<gene>
    <name evidence="3" type="primary">LOC101500725</name>
</gene>
<dbReference type="Proteomes" id="UP000087171">
    <property type="component" value="Chromosome Ca3"/>
</dbReference>
<evidence type="ECO:0000313" key="3">
    <source>
        <dbReference type="RefSeq" id="XP_004493992.1"/>
    </source>
</evidence>
<protein>
    <submittedName>
        <fullName evidence="3">Auxin-responsive protein SAUR72-like</fullName>
    </submittedName>
</protein>
<accession>A0A1S2XUS7</accession>
<dbReference type="PaxDb" id="3827-XP_004493992.1"/>
<reference evidence="2" key="1">
    <citation type="journal article" date="2013" name="Nat. Biotechnol.">
        <title>Draft genome sequence of chickpea (Cicer arietinum) provides a resource for trait improvement.</title>
        <authorList>
            <person name="Varshney R.K."/>
            <person name="Song C."/>
            <person name="Saxena R.K."/>
            <person name="Azam S."/>
            <person name="Yu S."/>
            <person name="Sharpe A.G."/>
            <person name="Cannon S."/>
            <person name="Baek J."/>
            <person name="Rosen B.D."/>
            <person name="Tar'an B."/>
            <person name="Millan T."/>
            <person name="Zhang X."/>
            <person name="Ramsay L.D."/>
            <person name="Iwata A."/>
            <person name="Wang Y."/>
            <person name="Nelson W."/>
            <person name="Farmer A.D."/>
            <person name="Gaur P.M."/>
            <person name="Soderlund C."/>
            <person name="Penmetsa R.V."/>
            <person name="Xu C."/>
            <person name="Bharti A.K."/>
            <person name="He W."/>
            <person name="Winter P."/>
            <person name="Zhao S."/>
            <person name="Hane J.K."/>
            <person name="Carrasquilla-Garcia N."/>
            <person name="Condie J.A."/>
            <person name="Upadhyaya H.D."/>
            <person name="Luo M.C."/>
            <person name="Thudi M."/>
            <person name="Gowda C.L."/>
            <person name="Singh N.P."/>
            <person name="Lichtenzveig J."/>
            <person name="Gali K.K."/>
            <person name="Rubio J."/>
            <person name="Nadarajan N."/>
            <person name="Dolezel J."/>
            <person name="Bansal K.C."/>
            <person name="Xu X."/>
            <person name="Edwards D."/>
            <person name="Zhang G."/>
            <person name="Kahl G."/>
            <person name="Gil J."/>
            <person name="Singh K.B."/>
            <person name="Datta S.K."/>
            <person name="Jackson S.A."/>
            <person name="Wang J."/>
            <person name="Cook D.R."/>
        </authorList>
    </citation>
    <scope>NUCLEOTIDE SEQUENCE [LARGE SCALE GENOMIC DNA]</scope>
    <source>
        <strain evidence="2">cv. CDC Frontier</strain>
    </source>
</reference>
<dbReference type="KEGG" id="cam:101500725"/>
<evidence type="ECO:0000256" key="1">
    <source>
        <dbReference type="ARBA" id="ARBA00006974"/>
    </source>
</evidence>
<proteinExistence type="inferred from homology"/>
<sequence length="125" mass="14506">MEVTKKLQLKHLISKVLKGLQFLAISKSSYTRRVNYISDIDDDDDDEESEASTRVQQGYFAVIAMQGEETKKFIVELDYLKDPDFMRLLEKAKEEYGYEQKGAITVPCRPQELQKIIENRHNAAM</sequence>
<dbReference type="GeneID" id="101500725"/>
<dbReference type="RefSeq" id="XP_004493992.1">
    <property type="nucleotide sequence ID" value="XM_004493935.3"/>
</dbReference>
<organism evidence="2 3">
    <name type="scientific">Cicer arietinum</name>
    <name type="common">Chickpea</name>
    <name type="synonym">Garbanzo</name>
    <dbReference type="NCBI Taxonomy" id="3827"/>
    <lineage>
        <taxon>Eukaryota</taxon>
        <taxon>Viridiplantae</taxon>
        <taxon>Streptophyta</taxon>
        <taxon>Embryophyta</taxon>
        <taxon>Tracheophyta</taxon>
        <taxon>Spermatophyta</taxon>
        <taxon>Magnoliopsida</taxon>
        <taxon>eudicotyledons</taxon>
        <taxon>Gunneridae</taxon>
        <taxon>Pentapetalae</taxon>
        <taxon>rosids</taxon>
        <taxon>fabids</taxon>
        <taxon>Fabales</taxon>
        <taxon>Fabaceae</taxon>
        <taxon>Papilionoideae</taxon>
        <taxon>50 kb inversion clade</taxon>
        <taxon>NPAAA clade</taxon>
        <taxon>Hologalegina</taxon>
        <taxon>IRL clade</taxon>
        <taxon>Cicereae</taxon>
        <taxon>Cicer</taxon>
    </lineage>
</organism>